<gene>
    <name evidence="1" type="ORF">ACFQ4H_18720</name>
</gene>
<keyword evidence="2" id="KW-1185">Reference proteome</keyword>
<evidence type="ECO:0000313" key="1">
    <source>
        <dbReference type="EMBL" id="MFD1323127.1"/>
    </source>
</evidence>
<name>A0ABW3YF58_9ACTN</name>
<organism evidence="1 2">
    <name type="scientific">Micromonospora sonneratiae</name>
    <dbReference type="NCBI Taxonomy" id="1184706"/>
    <lineage>
        <taxon>Bacteria</taxon>
        <taxon>Bacillati</taxon>
        <taxon>Actinomycetota</taxon>
        <taxon>Actinomycetes</taxon>
        <taxon>Micromonosporales</taxon>
        <taxon>Micromonosporaceae</taxon>
        <taxon>Micromonospora</taxon>
    </lineage>
</organism>
<comment type="caution">
    <text evidence="1">The sequence shown here is derived from an EMBL/GenBank/DDBJ whole genome shotgun (WGS) entry which is preliminary data.</text>
</comment>
<dbReference type="EMBL" id="JBHTMP010000028">
    <property type="protein sequence ID" value="MFD1323127.1"/>
    <property type="molecule type" value="Genomic_DNA"/>
</dbReference>
<dbReference type="PANTHER" id="PTHR37017">
    <property type="entry name" value="AB HYDROLASE-1 DOMAIN-CONTAINING PROTEIN-RELATED"/>
    <property type="match status" value="1"/>
</dbReference>
<dbReference type="Proteomes" id="UP001597260">
    <property type="component" value="Unassembled WGS sequence"/>
</dbReference>
<dbReference type="Gene3D" id="3.40.50.1820">
    <property type="entry name" value="alpha/beta hydrolase"/>
    <property type="match status" value="1"/>
</dbReference>
<dbReference type="SUPFAM" id="SSF53474">
    <property type="entry name" value="alpha/beta-Hydrolases"/>
    <property type="match status" value="1"/>
</dbReference>
<dbReference type="InterPro" id="IPR029058">
    <property type="entry name" value="AB_hydrolase_fold"/>
</dbReference>
<dbReference type="InterPro" id="IPR052897">
    <property type="entry name" value="Sec-Metab_Biosynth_Hydrolase"/>
</dbReference>
<dbReference type="RefSeq" id="WP_377572281.1">
    <property type="nucleotide sequence ID" value="NZ_JBHTMP010000028.1"/>
</dbReference>
<dbReference type="PANTHER" id="PTHR37017:SF11">
    <property type="entry name" value="ESTERASE_LIPASE_THIOESTERASE DOMAIN-CONTAINING PROTEIN"/>
    <property type="match status" value="1"/>
</dbReference>
<accession>A0ABW3YF58</accession>
<evidence type="ECO:0000313" key="2">
    <source>
        <dbReference type="Proteomes" id="UP001597260"/>
    </source>
</evidence>
<proteinExistence type="predicted"/>
<sequence>MRTGPTLVLIHSPLVGPGTWLPVAAELRARGYQVVVPAVSAVTEAEPPYYRWLADRVREDVDSVGVSDRVMLIGHSGAGALLPVIGAGLPGGAYGAVFVDAMLPHPGTSWFANAPAALVGQLRDLAVDGRLPPWHRWFPAEVIQALLPDEQQREHFIAELRRLPLAYFAEPAPSVPEWSPQRCAYLQLSDGYDPEAAEAQRRGWTVRHEPADHLALLTQPGRISTVLDQTIRMLMDTDQ</sequence>
<evidence type="ECO:0008006" key="3">
    <source>
        <dbReference type="Google" id="ProtNLM"/>
    </source>
</evidence>
<reference evidence="2" key="1">
    <citation type="journal article" date="2019" name="Int. J. Syst. Evol. Microbiol.">
        <title>The Global Catalogue of Microorganisms (GCM) 10K type strain sequencing project: providing services to taxonomists for standard genome sequencing and annotation.</title>
        <authorList>
            <consortium name="The Broad Institute Genomics Platform"/>
            <consortium name="The Broad Institute Genome Sequencing Center for Infectious Disease"/>
            <person name="Wu L."/>
            <person name="Ma J."/>
        </authorList>
    </citation>
    <scope>NUCLEOTIDE SEQUENCE [LARGE SCALE GENOMIC DNA]</scope>
    <source>
        <strain evidence="2">JCM 31037</strain>
    </source>
</reference>
<protein>
    <recommendedName>
        <fullName evidence="3">Alpha/beta hydrolase family protein</fullName>
    </recommendedName>
</protein>